<evidence type="ECO:0000313" key="1">
    <source>
        <dbReference type="EMBL" id="OAV96613.1"/>
    </source>
</evidence>
<accession>A0A0C4EJ92</accession>
<dbReference type="EnsemblFungi" id="PTTG_00809-t43_1">
    <property type="protein sequence ID" value="PTTG_00809-t43_1-p1"/>
    <property type="gene ID" value="PTTG_00809"/>
</dbReference>
<protein>
    <submittedName>
        <fullName evidence="1 2">Uncharacterized protein</fullName>
    </submittedName>
</protein>
<name>A0A0C4EJ92_PUCT1</name>
<dbReference type="OrthoDB" id="2507233at2759"/>
<dbReference type="Proteomes" id="UP000005240">
    <property type="component" value="Unassembled WGS sequence"/>
</dbReference>
<gene>
    <name evidence="1" type="ORF">PTTG_00809</name>
</gene>
<reference evidence="1" key="1">
    <citation type="submission" date="2009-11" db="EMBL/GenBank/DDBJ databases">
        <authorList>
            <consortium name="The Broad Institute Genome Sequencing Platform"/>
            <person name="Ward D."/>
            <person name="Feldgarden M."/>
            <person name="Earl A."/>
            <person name="Young S.K."/>
            <person name="Zeng Q."/>
            <person name="Koehrsen M."/>
            <person name="Alvarado L."/>
            <person name="Berlin A."/>
            <person name="Bochicchio J."/>
            <person name="Borenstein D."/>
            <person name="Chapman S.B."/>
            <person name="Chen Z."/>
            <person name="Engels R."/>
            <person name="Freedman E."/>
            <person name="Gellesch M."/>
            <person name="Goldberg J."/>
            <person name="Griggs A."/>
            <person name="Gujja S."/>
            <person name="Heilman E."/>
            <person name="Heiman D."/>
            <person name="Hepburn T."/>
            <person name="Howarth C."/>
            <person name="Jen D."/>
            <person name="Larson L."/>
            <person name="Lewis B."/>
            <person name="Mehta T."/>
            <person name="Park D."/>
            <person name="Pearson M."/>
            <person name="Roberts A."/>
            <person name="Saif S."/>
            <person name="Shea T."/>
            <person name="Shenoy N."/>
            <person name="Sisk P."/>
            <person name="Stolte C."/>
            <person name="Sykes S."/>
            <person name="Thomson T."/>
            <person name="Walk T."/>
            <person name="White J."/>
            <person name="Yandava C."/>
            <person name="Izard J."/>
            <person name="Baranova O.V."/>
            <person name="Blanton J.M."/>
            <person name="Tanner A.C."/>
            <person name="Dewhirst F.E."/>
            <person name="Haas B."/>
            <person name="Nusbaum C."/>
            <person name="Birren B."/>
        </authorList>
    </citation>
    <scope>NUCLEOTIDE SEQUENCE [LARGE SCALE GENOMIC DNA]</scope>
    <source>
        <strain evidence="1">1-1 BBBD Race 1</strain>
    </source>
</reference>
<sequence length="119" mass="13757">MAQIKLHLLQGDPLLAPRKQKRRKNPTRNDSEYENMMVYDSFITPDELQAFEEGIFNDNQNEDLTLTSREDAFMNTLFDFNLWESASKKPTGASEEIEVVAVESEGEDTNWDPQELWGV</sequence>
<evidence type="ECO:0000313" key="2">
    <source>
        <dbReference type="EnsemblFungi" id="PTTG_00809-t43_1-p1"/>
    </source>
</evidence>
<reference evidence="1" key="2">
    <citation type="submission" date="2016-05" db="EMBL/GenBank/DDBJ databases">
        <title>Comparative analysis highlights variable genome content of wheat rusts and divergence of the mating loci.</title>
        <authorList>
            <person name="Cuomo C.A."/>
            <person name="Bakkeren G."/>
            <person name="Szabo L."/>
            <person name="Khalil H."/>
            <person name="Joly D."/>
            <person name="Goldberg J."/>
            <person name="Young S."/>
            <person name="Zeng Q."/>
            <person name="Fellers J."/>
        </authorList>
    </citation>
    <scope>NUCLEOTIDE SEQUENCE [LARGE SCALE GENOMIC DNA]</scope>
    <source>
        <strain evidence="1">1-1 BBBD Race 1</strain>
    </source>
</reference>
<evidence type="ECO:0000313" key="3">
    <source>
        <dbReference type="Proteomes" id="UP000005240"/>
    </source>
</evidence>
<proteinExistence type="predicted"/>
<dbReference type="EMBL" id="ADAS02000018">
    <property type="protein sequence ID" value="OAV96613.1"/>
    <property type="molecule type" value="Genomic_DNA"/>
</dbReference>
<reference evidence="2" key="4">
    <citation type="submission" date="2025-05" db="UniProtKB">
        <authorList>
            <consortium name="EnsemblFungi"/>
        </authorList>
    </citation>
    <scope>IDENTIFICATION</scope>
    <source>
        <strain evidence="2">isolate 1-1 / race 1 (BBBD)</strain>
    </source>
</reference>
<organism evidence="1">
    <name type="scientific">Puccinia triticina (isolate 1-1 / race 1 (BBBD))</name>
    <name type="common">Brown leaf rust fungus</name>
    <dbReference type="NCBI Taxonomy" id="630390"/>
    <lineage>
        <taxon>Eukaryota</taxon>
        <taxon>Fungi</taxon>
        <taxon>Dikarya</taxon>
        <taxon>Basidiomycota</taxon>
        <taxon>Pucciniomycotina</taxon>
        <taxon>Pucciniomycetes</taxon>
        <taxon>Pucciniales</taxon>
        <taxon>Pucciniaceae</taxon>
        <taxon>Puccinia</taxon>
    </lineage>
</organism>
<dbReference type="AlphaFoldDB" id="A0A0C4EJ92"/>
<dbReference type="VEuPathDB" id="FungiDB:PTTG_00809"/>
<reference evidence="2 3" key="3">
    <citation type="journal article" date="2017" name="G3 (Bethesda)">
        <title>Comparative analysis highlights variable genome content of wheat rusts and divergence of the mating loci.</title>
        <authorList>
            <person name="Cuomo C.A."/>
            <person name="Bakkeren G."/>
            <person name="Khalil H.B."/>
            <person name="Panwar V."/>
            <person name="Joly D."/>
            <person name="Linning R."/>
            <person name="Sakthikumar S."/>
            <person name="Song X."/>
            <person name="Adiconis X."/>
            <person name="Fan L."/>
            <person name="Goldberg J.M."/>
            <person name="Levin J.Z."/>
            <person name="Young S."/>
            <person name="Zeng Q."/>
            <person name="Anikster Y."/>
            <person name="Bruce M."/>
            <person name="Wang M."/>
            <person name="Yin C."/>
            <person name="McCallum B."/>
            <person name="Szabo L.J."/>
            <person name="Hulbert S."/>
            <person name="Chen X."/>
            <person name="Fellers J.P."/>
        </authorList>
    </citation>
    <scope>NUCLEOTIDE SEQUENCE</scope>
    <source>
        <strain evidence="3">Isolate 1-1 / race 1 (BBBD)</strain>
        <strain evidence="2">isolate 1-1 / race 1 (BBBD)</strain>
    </source>
</reference>
<keyword evidence="3" id="KW-1185">Reference proteome</keyword>